<dbReference type="EMBL" id="SMKA01000001">
    <property type="protein sequence ID" value="TDC35783.1"/>
    <property type="molecule type" value="Genomic_DNA"/>
</dbReference>
<proteinExistence type="predicted"/>
<dbReference type="SUPFAM" id="SSF56112">
    <property type="entry name" value="Protein kinase-like (PK-like)"/>
    <property type="match status" value="1"/>
</dbReference>
<dbReference type="GO" id="GO:0016740">
    <property type="term" value="F:transferase activity"/>
    <property type="evidence" value="ECO:0007669"/>
    <property type="project" value="UniProtKB-KW"/>
</dbReference>
<dbReference type="AlphaFoldDB" id="A0A4R4QKC4"/>
<dbReference type="OrthoDB" id="3723194at2"/>
<dbReference type="Gene3D" id="3.90.1200.10">
    <property type="match status" value="1"/>
</dbReference>
<sequence length="325" mass="36188">MTRCRLCRRSSRRSRSSPPPAARVPLVRTDLDRILHTACRRRNIDATGAELIHHYSNAVYLLPAAEAIARINTGGESAGRLETTQVITSWLVDHQNFAATAPLPGSELVQTDSSTVVTFWTYYRQPDPAPELTSAHLGGLLHALHHIAAPPVEVPAWQPLESLQHALADPVAQNALSPDERGWLKSRIQDLEEELAGLDWPLGYGLIHGDAWAGNLLWASHHDPRVAMLCDWDRVSHGPREVDLIPTWHAALRYGRDEAWIQGFVNRYGYDLRDGVGYEALLAMRDLAQLPGPMRRTSSPAYAAVLRQRFDAIRANHSPGTWVTL</sequence>
<name>A0A4R4QKC4_9ACTN</name>
<feature type="domain" description="Aminoglycoside phosphotransferase" evidence="1">
    <location>
        <begin position="55"/>
        <end position="272"/>
    </location>
</feature>
<comment type="caution">
    <text evidence="2">The sequence shown here is derived from an EMBL/GenBank/DDBJ whole genome shotgun (WGS) entry which is preliminary data.</text>
</comment>
<dbReference type="Proteomes" id="UP000295075">
    <property type="component" value="Unassembled WGS sequence"/>
</dbReference>
<reference evidence="2 3" key="1">
    <citation type="submission" date="2019-03" db="EMBL/GenBank/DDBJ databases">
        <title>Draft genome sequences of novel Actinobacteria.</title>
        <authorList>
            <person name="Sahin N."/>
            <person name="Ay H."/>
            <person name="Saygin H."/>
        </authorList>
    </citation>
    <scope>NUCLEOTIDE SEQUENCE [LARGE SCALE GENOMIC DNA]</scope>
    <source>
        <strain evidence="2 3">JCM 30547</strain>
    </source>
</reference>
<accession>A0A4R4QKC4</accession>
<evidence type="ECO:0000313" key="3">
    <source>
        <dbReference type="Proteomes" id="UP000295075"/>
    </source>
</evidence>
<evidence type="ECO:0000259" key="1">
    <source>
        <dbReference type="Pfam" id="PF01636"/>
    </source>
</evidence>
<keyword evidence="2" id="KW-0808">Transferase</keyword>
<keyword evidence="3" id="KW-1185">Reference proteome</keyword>
<dbReference type="InterPro" id="IPR002575">
    <property type="entry name" value="Aminoglycoside_PTrfase"/>
</dbReference>
<protein>
    <submittedName>
        <fullName evidence="2">Aminoglycoside phosphotransferase family protein</fullName>
    </submittedName>
</protein>
<organism evidence="2 3">
    <name type="scientific">Kribbella albertanoniae</name>
    <dbReference type="NCBI Taxonomy" id="1266829"/>
    <lineage>
        <taxon>Bacteria</taxon>
        <taxon>Bacillati</taxon>
        <taxon>Actinomycetota</taxon>
        <taxon>Actinomycetes</taxon>
        <taxon>Propionibacteriales</taxon>
        <taxon>Kribbellaceae</taxon>
        <taxon>Kribbella</taxon>
    </lineage>
</organism>
<gene>
    <name evidence="2" type="ORF">E1261_00190</name>
</gene>
<dbReference type="InterPro" id="IPR011009">
    <property type="entry name" value="Kinase-like_dom_sf"/>
</dbReference>
<evidence type="ECO:0000313" key="2">
    <source>
        <dbReference type="EMBL" id="TDC35783.1"/>
    </source>
</evidence>
<dbReference type="Pfam" id="PF01636">
    <property type="entry name" value="APH"/>
    <property type="match status" value="1"/>
</dbReference>